<protein>
    <submittedName>
        <fullName evidence="14">Nesprin-1</fullName>
    </submittedName>
</protein>
<feature type="coiled-coil region" evidence="10">
    <location>
        <begin position="2376"/>
        <end position="2403"/>
    </location>
</feature>
<feature type="compositionally biased region" description="Low complexity" evidence="11">
    <location>
        <begin position="2876"/>
        <end position="2921"/>
    </location>
</feature>
<evidence type="ECO:0000256" key="4">
    <source>
        <dbReference type="ARBA" id="ARBA00022692"/>
    </source>
</evidence>
<dbReference type="EMBL" id="JASAOG010000158">
    <property type="protein sequence ID" value="KAK0046938.1"/>
    <property type="molecule type" value="Genomic_DNA"/>
</dbReference>
<evidence type="ECO:0000256" key="7">
    <source>
        <dbReference type="ARBA" id="ARBA00023136"/>
    </source>
</evidence>
<dbReference type="Pfam" id="PF10541">
    <property type="entry name" value="KASH"/>
    <property type="match status" value="1"/>
</dbReference>
<reference evidence="14" key="2">
    <citation type="submission" date="2023-04" db="EMBL/GenBank/DDBJ databases">
        <authorList>
            <person name="Bu L."/>
            <person name="Lu L."/>
            <person name="Laidemitt M.R."/>
            <person name="Zhang S.M."/>
            <person name="Mutuku M."/>
            <person name="Mkoji G."/>
            <person name="Steinauer M."/>
            <person name="Loker E.S."/>
        </authorList>
    </citation>
    <scope>NUCLEOTIDE SEQUENCE</scope>
    <source>
        <strain evidence="14">KasaAsao</strain>
        <tissue evidence="14">Whole Snail</tissue>
    </source>
</reference>
<feature type="compositionally biased region" description="Polar residues" evidence="11">
    <location>
        <begin position="2847"/>
        <end position="2870"/>
    </location>
</feature>
<evidence type="ECO:0000256" key="3">
    <source>
        <dbReference type="ARBA" id="ARBA00022553"/>
    </source>
</evidence>
<dbReference type="InterPro" id="IPR018159">
    <property type="entry name" value="Spectrin/alpha-actinin"/>
</dbReference>
<reference evidence="14" key="1">
    <citation type="journal article" date="2023" name="PLoS Negl. Trop. Dis.">
        <title>A genome sequence for Biomphalaria pfeifferi, the major vector snail for the human-infecting parasite Schistosoma mansoni.</title>
        <authorList>
            <person name="Bu L."/>
            <person name="Lu L."/>
            <person name="Laidemitt M.R."/>
            <person name="Zhang S.M."/>
            <person name="Mutuku M."/>
            <person name="Mkoji G."/>
            <person name="Steinauer M."/>
            <person name="Loker E.S."/>
        </authorList>
    </citation>
    <scope>NUCLEOTIDE SEQUENCE</scope>
    <source>
        <strain evidence="14">KasaAsao</strain>
    </source>
</reference>
<dbReference type="PANTHER" id="PTHR14514:SF2">
    <property type="entry name" value="A-KINASE ANCHOR PROTEIN 6"/>
    <property type="match status" value="1"/>
</dbReference>
<evidence type="ECO:0000256" key="12">
    <source>
        <dbReference type="SAM" id="Phobius"/>
    </source>
</evidence>
<evidence type="ECO:0000256" key="10">
    <source>
        <dbReference type="SAM" id="Coils"/>
    </source>
</evidence>
<sequence length="3424" mass="394898">MEDSTLSSQCAFLLSVDKTDSQNNLPETIGETNSQTELLEIVGETVSQIELLKTVGETVSQIELLKIVGETVSQIELLEIVGETDSQMELLATVGETVSQIELLEIVGETDSQTELLEIVGETDSQTELLEIVGETDSQTELLETVGETDSQMELLATVGENNSQTEFQKTLGETDSQTELLVTVSEADSQMELLETVDKNYSHIEVLVTVDETDSEMELLATVGEADSQIKFLETVDENDSQIELLESVGEADSQIKFLETVDENDSQIELLESVGEADSQIELLKTVDENDSQIELLETVGGTDSQIELLETVDKNDSYIELLEIVDENDSQFDLLVIASETDSQIELLESVGEADSQIELLETVDENDSQIELLETVGGTDSQIELLETVDENDSQIELLETDYETDSQTDLLATVGGTDSQMKLLETVSGTDSHGSHCDSVEDNADSYCDNLEDKRGYHCDSLEEITASHCDNLEDNTDSYCYLEDNRGSYCDSIEDITGSQCDNEEDNTDSCCDSVEDVLDNTGSHWHSVDDNAGSHCDSVKERAASYCSSVDYSLKHITLSHSKERELQETVQRQENFQQLVQNVTTKMEKLNIRLTQSPASVASSLENQISYYEENLKEIESIQGDITQVREWGEQLINSPDSEGSKAMEATLTMLQDRFNNLQLQAEERGRQLQDAQRVQENHAATKKVYKKNIRDLQEWVTEMKIRQDTLTLISDDPEYLRTLIDDNKEIQEEINNRLCQLSDLALQCDFVCQNETDESAEKLRMQLADLQNDLGQFKLMVIEKQGELRSELKDIEKRKQEMEDHEASVQRMQKLMADSKLITSQTMPLPESDKEIYQELVTDITAHKDLVQQISDHQTRPGSSSAANVTEWEMREAWLQLGQEQRDKISSLQTALKTKSGALSTSTYGSSLHRQFISQFDKVMESLHQASRECNTLIKTKDLQSHDAMAFQQQYQSVLQDISSLLDLAQEKMFSIPSSEDSVKENENFQKQLKSLQQQMTSIAGETEILFRTTSCANSDAMQMSIKTLTDRIKLLAAAAESQGSELFSADRKWKQYQMDVKELKRRLLETQELVLQPMSSLTLEQLVENNQKIEKELIKCEQELKELKVKESSLTYPKGAYLSDLSALQSNFIEIHRRAMERRSTVQMSISLHDQYQKMLKDYETFLETAEIKLKSDSITARDLSHLKQQLLAHKDFFSDLEANKAMLDSLANQCDEYTKSSLQHKLSTLINLTSVLVDKASLHGQRLERLVKDWTDCDEKLRKVKKKLQAIELSKPQHINCADSLTTIQSKLSRFKSLQLELTGERNIVYEVVERGKIILHSVNCPSLESAITDLAEKWVALNTELTNEMKRTEILGDQLSAFETEAALLSSWLTTAKMKLTSFRQLSPNELETIAAVRNKVEKVLEFRKEIENQLPLKNRVLDVGNKLLQNKNYDTRGLSDRLSNFEEEWKHLELGVSDLERILFERQMELMPSRQTLMELTAWINKIKKSLAKDAQKKVETISDIELMIQKYKDYKIELTSRQMPVDFVNQQILAPQPGEINVPHEKLEFAEKLGHLNRKWKEVLQNVNDRLNTLKTLYGKWEEFEQSLKRLQTWFTEQEDTIRRYKLIGHEVGVKQTLRDLKSIQHQLKLKSEDIKSMQVLGNNLIDISHESPGCQQSVRDSSLRIEQNWTRLDNQVKQMEDLLSEMTDQWSTYHADLASLNILLTQTEYSLNQYNLVAGDVGSLRSQVARLQILEKEFNLNIERLNRFTILSEQLKHVCEPDVQADIQRTVSDLQDRWNQLSSDLTECCYKLKQCLSQWENLESQYRKIQCWLDMKESECSDKLLFRDDPTRQQASLNKIKEIQSELDNYQSQMSSLYHFTDLITKYLSPSTLSVVTSRNTALEQRMLGLRKQLTQQMSALTEDLSQLSRFSKAFEAVQKFLSTAEAALRPEDPDRAAEEDVLKQRQTCLSELLSSFIIHYNKLDAVNDLGYRLALNDFDATRLKELNHKWQRLFGETNDRCRKLQEHLLVQQDFSAKCQTWMTFLAQTEKDLARELKGNLNDLKDQLRYFEHFESEAYSHQQVLYAIISDGMRMMRAGEVEDREEFQKKLNLLSDQWQSVSRRVHQRRVLIEELINHWNQFYILSRQLKQWLQEKEDNLKTCEYESDSLHVIRTLIDKVKTTQRELTVQEATYNKVQELGAIVLQYADLTEAETVQEILSDLQNHWLRIFGQLGERKSRFEVVNKQWLHCEDDIDELLLWLKDIRLVVQSDLPTTYDEIQKELNMCRDISMDFSNSEGKRQDLIMKERQLSKLIQTEDMNILRQRISLLNKQWEELQQQTQLREQRLSEALYRWTNVNQDIQSLTEWIDAMEMRITSTQDIQVEELLNKLEKDYKEAMERKEVEKNEIVSKGKHLIRISSEIRASDIEQKILRLEEKWEHLQSLMDFRHKKLKETVLAVKQLDASMKNLSQWLSSVEQELSCGLAYKETNLREIQIKLEANKDLQKEIESHGTGVSAVLNLCEVLLHDTDACPTETEFMALQHARKNLEKRWRNICTLSPQRRTRLEETWQMWEKFQNDCQRFSDWLTQAERDVRDSELEIPNVRVAKVEIMKYENLQRNVHDHLGDLEQINRHYCQLAKEGRTDMDGSLRVKMTDLNNRWDLLQQRVTEIMKKLKNSANILEDFETTRSSLMTWLRQVELQLTEIEDITNLDLEGKVTQLRNIEDEIHTRRHRMEYLDQAALYLIQKGDSHQALRVQGELEEYKTLSKRILEKVVTNKLRIERLLVAQGDIYFDIKNQSYYSISSEANSRSIRDAHTTLEAKPQAENLTRYPLSSSPEVKYRSSPSPSRVTQSSGRHSSSPNRGNTMQKSHSPSRWIDSSAQRSQSPSPIRSRSPAKSSVAPSSHRSSPSPHRLSPSQRSISPLSERRRLSPSPQRTPRQSRSHGVSDVNDGRASPHFDLTRLERITKIEVLLEELVDCISDCNNRLMELETLMGTRGDSEQLVQQLVECEVSVSKMDSLYRLLKTETGQESLGSVEDEVKLIYQKWQKLKMSASEHNYRNSQDLAQFSNNLDKMAVWLDEAEALLATQRPLPVDIDQLNLVIRQFTDFMTQLESKKLLISSINIMSSGYLLANDKTTRQLKKQLQDINRRWDCVCLTASDMEKDLQISLIQCQEFHHNIHDYILWLDDLERQVHYCEPISSGDEQTLIEKYQILLDVYEDLQSKQSKIYFLKETADKLLLSTSTPEMASTRDKTHIIGHRMRSLTNLVSSYIAGLEKKLQLLKAKQKLAYNKDEVDSTGFRTEPLASLQMKATKMKPRKKSPIAITRKPLKGVTGPLLHTSPKDKDNLSPIELESHTQAITPSRIRPYWLWRVLRAAIPFILLLLLFLLFAFLIPYCEDEYSCLHSNNLRNSFTPMLSYRDGAPPT</sequence>
<evidence type="ECO:0000313" key="14">
    <source>
        <dbReference type="EMBL" id="KAK0046938.1"/>
    </source>
</evidence>
<dbReference type="SUPFAM" id="SSF46966">
    <property type="entry name" value="Spectrin repeat"/>
    <property type="match status" value="17"/>
</dbReference>
<keyword evidence="15" id="KW-1185">Reference proteome</keyword>
<keyword evidence="7 9" id="KW-0472">Membrane</keyword>
<keyword evidence="5" id="KW-0677">Repeat</keyword>
<evidence type="ECO:0000256" key="2">
    <source>
        <dbReference type="ARBA" id="ARBA00008619"/>
    </source>
</evidence>
<comment type="caution">
    <text evidence="14">The sequence shown here is derived from an EMBL/GenBank/DDBJ whole genome shotgun (WGS) entry which is preliminary data.</text>
</comment>
<evidence type="ECO:0000259" key="13">
    <source>
        <dbReference type="PROSITE" id="PS51049"/>
    </source>
</evidence>
<feature type="topological domain" description="Perinuclear space" evidence="9">
    <location>
        <begin position="3395"/>
        <end position="3424"/>
    </location>
</feature>
<keyword evidence="8" id="KW-0539">Nucleus</keyword>
<keyword evidence="4 9" id="KW-0812">Transmembrane</keyword>
<comment type="subcellular location">
    <subcellularLocation>
        <location evidence="1">Nucleus membrane</location>
    </subcellularLocation>
</comment>
<organism evidence="14 15">
    <name type="scientific">Biomphalaria pfeifferi</name>
    <name type="common">Bloodfluke planorb</name>
    <name type="synonym">Freshwater snail</name>
    <dbReference type="NCBI Taxonomy" id="112525"/>
    <lineage>
        <taxon>Eukaryota</taxon>
        <taxon>Metazoa</taxon>
        <taxon>Spiralia</taxon>
        <taxon>Lophotrochozoa</taxon>
        <taxon>Mollusca</taxon>
        <taxon>Gastropoda</taxon>
        <taxon>Heterobranchia</taxon>
        <taxon>Euthyneura</taxon>
        <taxon>Panpulmonata</taxon>
        <taxon>Hygrophila</taxon>
        <taxon>Lymnaeoidea</taxon>
        <taxon>Planorbidae</taxon>
        <taxon>Biomphalaria</taxon>
    </lineage>
</organism>
<keyword evidence="6 12" id="KW-1133">Transmembrane helix</keyword>
<keyword evidence="10" id="KW-0175">Coiled coil</keyword>
<dbReference type="PROSITE" id="PS51049">
    <property type="entry name" value="KASH"/>
    <property type="match status" value="1"/>
</dbReference>
<feature type="topological domain" description="Cytoplasmic" evidence="9">
    <location>
        <begin position="1"/>
        <end position="3373"/>
    </location>
</feature>
<keyword evidence="3" id="KW-0597">Phosphoprotein</keyword>
<accession>A0AAD8F185</accession>
<evidence type="ECO:0000256" key="6">
    <source>
        <dbReference type="ARBA" id="ARBA00022989"/>
    </source>
</evidence>
<evidence type="ECO:0000256" key="9">
    <source>
        <dbReference type="PROSITE-ProRule" id="PRU00385"/>
    </source>
</evidence>
<dbReference type="InterPro" id="IPR002017">
    <property type="entry name" value="Spectrin_repeat"/>
</dbReference>
<dbReference type="CDD" id="cd00176">
    <property type="entry name" value="SPEC"/>
    <property type="match status" value="10"/>
</dbReference>
<dbReference type="SMART" id="SM00150">
    <property type="entry name" value="SPEC"/>
    <property type="match status" value="21"/>
</dbReference>
<evidence type="ECO:0000256" key="1">
    <source>
        <dbReference type="ARBA" id="ARBA00004126"/>
    </source>
</evidence>
<feature type="coiled-coil region" evidence="10">
    <location>
        <begin position="762"/>
        <end position="824"/>
    </location>
</feature>
<feature type="domain" description="KASH" evidence="13">
    <location>
        <begin position="3365"/>
        <end position="3424"/>
    </location>
</feature>
<dbReference type="Gene3D" id="1.20.58.60">
    <property type="match status" value="15"/>
</dbReference>
<gene>
    <name evidence="14" type="ORF">Bpfe_023661</name>
</gene>
<evidence type="ECO:0000256" key="8">
    <source>
        <dbReference type="ARBA" id="ARBA00023242"/>
    </source>
</evidence>
<dbReference type="Proteomes" id="UP001233172">
    <property type="component" value="Unassembled WGS sequence"/>
</dbReference>
<feature type="coiled-coil region" evidence="10">
    <location>
        <begin position="1093"/>
        <end position="1120"/>
    </location>
</feature>
<dbReference type="InterPro" id="IPR012315">
    <property type="entry name" value="KASH"/>
</dbReference>
<dbReference type="SMART" id="SM01249">
    <property type="entry name" value="KASH"/>
    <property type="match status" value="1"/>
</dbReference>
<evidence type="ECO:0000313" key="15">
    <source>
        <dbReference type="Proteomes" id="UP001233172"/>
    </source>
</evidence>
<evidence type="ECO:0000256" key="5">
    <source>
        <dbReference type="ARBA" id="ARBA00022737"/>
    </source>
</evidence>
<comment type="similarity">
    <text evidence="2">Belongs to the nesprin family.</text>
</comment>
<proteinExistence type="inferred from homology"/>
<dbReference type="PANTHER" id="PTHR14514">
    <property type="entry name" value="PKA ANCHORING PROTEIN"/>
    <property type="match status" value="1"/>
</dbReference>
<feature type="coiled-coil region" evidence="10">
    <location>
        <begin position="610"/>
        <end position="673"/>
    </location>
</feature>
<name>A0AAD8F185_BIOPF</name>
<feature type="region of interest" description="Disordered" evidence="11">
    <location>
        <begin position="2820"/>
        <end position="2952"/>
    </location>
</feature>
<feature type="transmembrane region" description="Helical" evidence="12">
    <location>
        <begin position="3371"/>
        <end position="3394"/>
    </location>
</feature>
<feature type="coiled-coil region" evidence="10">
    <location>
        <begin position="988"/>
        <end position="1015"/>
    </location>
</feature>
<evidence type="ECO:0000256" key="11">
    <source>
        <dbReference type="SAM" id="MobiDB-lite"/>
    </source>
</evidence>
<dbReference type="GO" id="GO:0031965">
    <property type="term" value="C:nuclear membrane"/>
    <property type="evidence" value="ECO:0007669"/>
    <property type="project" value="UniProtKB-SubCell"/>
</dbReference>
<dbReference type="Pfam" id="PF00435">
    <property type="entry name" value="Spectrin"/>
    <property type="match status" value="9"/>
</dbReference>